<feature type="binding site" evidence="9">
    <location>
        <position position="227"/>
    </location>
    <ligand>
        <name>chlorophyll a</name>
        <dbReference type="ChEBI" id="CHEBI:58416"/>
        <label>1</label>
    </ligand>
</feature>
<feature type="region of interest" description="Disordered" evidence="10">
    <location>
        <begin position="40"/>
        <end position="59"/>
    </location>
</feature>
<keyword evidence="11" id="KW-0732">Signal</keyword>
<keyword evidence="13" id="KW-1185">Reference proteome</keyword>
<dbReference type="InterPro" id="IPR001344">
    <property type="entry name" value="Chloro_AB-bd_pln"/>
</dbReference>
<dbReference type="GO" id="GO:0009507">
    <property type="term" value="C:chloroplast"/>
    <property type="evidence" value="ECO:0007669"/>
    <property type="project" value="UniProtKB-SubCell"/>
</dbReference>
<keyword evidence="6" id="KW-0934">Plastid</keyword>
<comment type="subcellular location">
    <subcellularLocation>
        <location evidence="2">Plastid</location>
        <location evidence="2">Chloroplast</location>
    </subcellularLocation>
</comment>
<dbReference type="Gene3D" id="1.10.3460.10">
    <property type="entry name" value="Chlorophyll a/b binding protein domain"/>
    <property type="match status" value="1"/>
</dbReference>
<feature type="binding site" evidence="9">
    <location>
        <position position="215"/>
    </location>
    <ligand>
        <name>chlorophyll a</name>
        <dbReference type="ChEBI" id="CHEBI:58416"/>
        <label>1</label>
    </ligand>
</feature>
<dbReference type="GO" id="GO:0016168">
    <property type="term" value="F:chlorophyll binding"/>
    <property type="evidence" value="ECO:0007669"/>
    <property type="project" value="UniProtKB-KW"/>
</dbReference>
<keyword evidence="9" id="KW-0148">Chlorophyll</keyword>
<accession>A0A1E7ERH1</accession>
<dbReference type="InParanoid" id="A0A1E7ERH1"/>
<proteinExistence type="inferred from homology"/>
<keyword evidence="9" id="KW-0157">Chromophore</keyword>
<feature type="binding site" description="axial binding residue" evidence="9">
    <location>
        <position position="177"/>
    </location>
    <ligand>
        <name>chlorophyll b</name>
        <dbReference type="ChEBI" id="CHEBI:61721"/>
        <label>1</label>
    </ligand>
    <ligandPart>
        <name>Mg</name>
        <dbReference type="ChEBI" id="CHEBI:25107"/>
    </ligandPart>
</feature>
<evidence type="ECO:0000256" key="9">
    <source>
        <dbReference type="PIRSR" id="PIRSR601344-1"/>
    </source>
</evidence>
<dbReference type="GO" id="GO:0030076">
    <property type="term" value="C:light-harvesting complex"/>
    <property type="evidence" value="ECO:0007669"/>
    <property type="project" value="UniProtKB-KW"/>
</dbReference>
<feature type="binding site" evidence="9">
    <location>
        <position position="210"/>
    </location>
    <ligand>
        <name>chlorophyll a</name>
        <dbReference type="ChEBI" id="CHEBI:58416"/>
        <label>1</label>
    </ligand>
</feature>
<comment type="similarity">
    <text evidence="3">Belongs to the fucoxanthin chlorophyll protein family.</text>
</comment>
<evidence type="ECO:0000256" key="10">
    <source>
        <dbReference type="SAM" id="MobiDB-lite"/>
    </source>
</evidence>
<dbReference type="InterPro" id="IPR022796">
    <property type="entry name" value="Chloroa_b-bind"/>
</dbReference>
<evidence type="ECO:0000256" key="2">
    <source>
        <dbReference type="ARBA" id="ARBA00004229"/>
    </source>
</evidence>
<keyword evidence="5" id="KW-0602">Photosynthesis</keyword>
<dbReference type="GO" id="GO:0016020">
    <property type="term" value="C:membrane"/>
    <property type="evidence" value="ECO:0007669"/>
    <property type="project" value="InterPro"/>
</dbReference>
<dbReference type="SUPFAM" id="SSF103511">
    <property type="entry name" value="Chlorophyll a-b binding protein"/>
    <property type="match status" value="1"/>
</dbReference>
<feature type="binding site" evidence="9">
    <location>
        <position position="213"/>
    </location>
    <ligand>
        <name>chlorophyll a</name>
        <dbReference type="ChEBI" id="CHEBI:58416"/>
        <label>1</label>
    </ligand>
</feature>
<comment type="function">
    <text evidence="1">The light-harvesting complex (LHC) functions as a light receptor, it captures and delivers excitation energy to photosystems with which it is closely associated. Energy is transferred from the carotenoid and chlorophyll C (or B) to chlorophyll A and the photosynthetic reaction centers where it is used to synthesize ATP and reducing power.</text>
</comment>
<evidence type="ECO:0000256" key="4">
    <source>
        <dbReference type="ARBA" id="ARBA00022528"/>
    </source>
</evidence>
<sequence length="243" mass="25640">MKFSTSLIVTAAAIAAPSVSAFAPATSSVGSTSILKASALSDEGSELEPPAPPPLGPTLNGWTPDASKPCYGLPGAISPLGYFDPIGFCKDKDLNGVKRMREAEIMHGRVSMMAVVGYLIAENTPTIAYGFEHPTIANNMIPEVPTFGVMFPFFLAINITEALRANKGWVEPGMGPLFTLRENYYPGDIGFDPLGLKPAGADFANMQAKELSNGRLAMLAVAGFCVQELVNGQPVLADLPFSL</sequence>
<feature type="chain" id="PRO_5009192157" evidence="11">
    <location>
        <begin position="22"/>
        <end position="243"/>
    </location>
</feature>
<dbReference type="AlphaFoldDB" id="A0A1E7ERH1"/>
<evidence type="ECO:0000313" key="12">
    <source>
        <dbReference type="EMBL" id="OEU08620.1"/>
    </source>
</evidence>
<dbReference type="PANTHER" id="PTHR21649">
    <property type="entry name" value="CHLOROPHYLL A/B BINDING PROTEIN"/>
    <property type="match status" value="1"/>
</dbReference>
<dbReference type="Pfam" id="PF00504">
    <property type="entry name" value="Chloroa_b-bind"/>
    <property type="match status" value="1"/>
</dbReference>
<feature type="binding site" description="axial binding residue" evidence="9">
    <location>
        <position position="109"/>
    </location>
    <ligand>
        <name>chlorophyll b</name>
        <dbReference type="ChEBI" id="CHEBI:61721"/>
        <label>1</label>
    </ligand>
    <ligandPart>
        <name>Mg</name>
        <dbReference type="ChEBI" id="CHEBI:25107"/>
    </ligandPart>
</feature>
<feature type="binding site" evidence="9">
    <location>
        <position position="107"/>
    </location>
    <ligand>
        <name>chlorophyll b</name>
        <dbReference type="ChEBI" id="CHEBI:61721"/>
        <label>2</label>
    </ligand>
</feature>
<keyword evidence="4" id="KW-0150">Chloroplast</keyword>
<evidence type="ECO:0000313" key="13">
    <source>
        <dbReference type="Proteomes" id="UP000095751"/>
    </source>
</evidence>
<dbReference type="EMBL" id="KV784379">
    <property type="protein sequence ID" value="OEU08620.1"/>
    <property type="molecule type" value="Genomic_DNA"/>
</dbReference>
<evidence type="ECO:0000256" key="8">
    <source>
        <dbReference type="ARBA" id="ARBA00044011"/>
    </source>
</evidence>
<reference evidence="12 13" key="1">
    <citation type="submission" date="2016-09" db="EMBL/GenBank/DDBJ databases">
        <title>Extensive genetic diversity and differential bi-allelic expression allows diatom success in the polar Southern Ocean.</title>
        <authorList>
            <consortium name="DOE Joint Genome Institute"/>
            <person name="Mock T."/>
            <person name="Otillar R.P."/>
            <person name="Strauss J."/>
            <person name="Dupont C."/>
            <person name="Frickenhaus S."/>
            <person name="Maumus F."/>
            <person name="Mcmullan M."/>
            <person name="Sanges R."/>
            <person name="Schmutz J."/>
            <person name="Toseland A."/>
            <person name="Valas R."/>
            <person name="Veluchamy A."/>
            <person name="Ward B.J."/>
            <person name="Allen A."/>
            <person name="Barry K."/>
            <person name="Falciatore A."/>
            <person name="Ferrante M."/>
            <person name="Fortunato A.E."/>
            <person name="Gloeckner G."/>
            <person name="Gruber A."/>
            <person name="Hipkin R."/>
            <person name="Janech M."/>
            <person name="Kroth P."/>
            <person name="Leese F."/>
            <person name="Lindquist E."/>
            <person name="Lyon B.R."/>
            <person name="Martin J."/>
            <person name="Mayer C."/>
            <person name="Parker M."/>
            <person name="Quesneville H."/>
            <person name="Raymond J."/>
            <person name="Uhlig C."/>
            <person name="Valentin K.U."/>
            <person name="Worden A.Z."/>
            <person name="Armbrust E.V."/>
            <person name="Bowler C."/>
            <person name="Green B."/>
            <person name="Moulton V."/>
            <person name="Van Oosterhout C."/>
            <person name="Grigoriev I."/>
        </authorList>
    </citation>
    <scope>NUCLEOTIDE SEQUENCE [LARGE SCALE GENOMIC DNA]</scope>
    <source>
        <strain evidence="12 13">CCMP1102</strain>
    </source>
</reference>
<keyword evidence="7" id="KW-0437">Light-harvesting polypeptide</keyword>
<evidence type="ECO:0000256" key="3">
    <source>
        <dbReference type="ARBA" id="ARBA00005933"/>
    </source>
</evidence>
<dbReference type="KEGG" id="fcy:FRACYDRAFT_271659"/>
<comment type="subunit">
    <text evidence="8">The LHC complex of chromophytic algae is composed of fucoxanthin, chlorophyll A and C bound non-covalently by fucoxanthin chlorophyll proteins (FCPs). The ratio of the pigments in LHC; fucoxanthin: chlorophyll C: chlorophyll A; (0.6-1): (0.1-0.3): (1).</text>
</comment>
<gene>
    <name evidence="12" type="primary">Lhcx4</name>
    <name evidence="12" type="ORF">FRACYDRAFT_271659</name>
</gene>
<feature type="binding site" evidence="9">
    <location>
        <position position="104"/>
    </location>
    <ligand>
        <name>chlorophyll a</name>
        <dbReference type="ChEBI" id="CHEBI:58416"/>
        <label>1</label>
    </ligand>
</feature>
<dbReference type="OrthoDB" id="423598at2759"/>
<dbReference type="Proteomes" id="UP000095751">
    <property type="component" value="Unassembled WGS sequence"/>
</dbReference>
<feature type="binding site" description="axial binding residue" evidence="9">
    <location>
        <position position="171"/>
    </location>
    <ligand>
        <name>chlorophyll b</name>
        <dbReference type="ChEBI" id="CHEBI:61721"/>
        <label>1</label>
    </ligand>
    <ligandPart>
        <name>Mg</name>
        <dbReference type="ChEBI" id="CHEBI:25107"/>
    </ligandPart>
</feature>
<evidence type="ECO:0000256" key="5">
    <source>
        <dbReference type="ARBA" id="ARBA00022531"/>
    </source>
</evidence>
<feature type="binding site" evidence="9">
    <location>
        <position position="209"/>
    </location>
    <ligand>
        <name>chlorophyll a</name>
        <dbReference type="ChEBI" id="CHEBI:58416"/>
        <label>1</label>
    </ligand>
</feature>
<feature type="signal peptide" evidence="11">
    <location>
        <begin position="1"/>
        <end position="21"/>
    </location>
</feature>
<evidence type="ECO:0000256" key="7">
    <source>
        <dbReference type="ARBA" id="ARBA00023243"/>
    </source>
</evidence>
<protein>
    <submittedName>
        <fullName evidence="12">Chloroa_b-bind-domain-containing protein</fullName>
    </submittedName>
</protein>
<name>A0A1E7ERH1_9STRA</name>
<evidence type="ECO:0000256" key="11">
    <source>
        <dbReference type="SAM" id="SignalP"/>
    </source>
</evidence>
<organism evidence="12 13">
    <name type="scientific">Fragilariopsis cylindrus CCMP1102</name>
    <dbReference type="NCBI Taxonomy" id="635003"/>
    <lineage>
        <taxon>Eukaryota</taxon>
        <taxon>Sar</taxon>
        <taxon>Stramenopiles</taxon>
        <taxon>Ochrophyta</taxon>
        <taxon>Bacillariophyta</taxon>
        <taxon>Bacillariophyceae</taxon>
        <taxon>Bacillariophycidae</taxon>
        <taxon>Bacillariales</taxon>
        <taxon>Bacillariaceae</taxon>
        <taxon>Fragilariopsis</taxon>
    </lineage>
</organism>
<evidence type="ECO:0000256" key="1">
    <source>
        <dbReference type="ARBA" id="ARBA00004022"/>
    </source>
</evidence>
<dbReference type="GO" id="GO:0009765">
    <property type="term" value="P:photosynthesis, light harvesting"/>
    <property type="evidence" value="ECO:0007669"/>
    <property type="project" value="InterPro"/>
</dbReference>
<evidence type="ECO:0000256" key="6">
    <source>
        <dbReference type="ARBA" id="ARBA00022640"/>
    </source>
</evidence>